<dbReference type="RefSeq" id="WP_189192219.1">
    <property type="nucleotide sequence ID" value="NZ_BMMM01000029.1"/>
</dbReference>
<dbReference type="InterPro" id="IPR020845">
    <property type="entry name" value="AMP-binding_CS"/>
</dbReference>
<dbReference type="PROSITE" id="PS00455">
    <property type="entry name" value="AMP_BINDING"/>
    <property type="match status" value="1"/>
</dbReference>
<feature type="region of interest" description="Disordered" evidence="1">
    <location>
        <begin position="707"/>
        <end position="730"/>
    </location>
</feature>
<evidence type="ECO:0008006" key="6">
    <source>
        <dbReference type="Google" id="ProtNLM"/>
    </source>
</evidence>
<dbReference type="Pfam" id="PF04299">
    <property type="entry name" value="FMN_bind_2"/>
    <property type="match status" value="1"/>
</dbReference>
<dbReference type="InterPro" id="IPR012349">
    <property type="entry name" value="Split_barrel_FMN-bd"/>
</dbReference>
<dbReference type="AlphaFoldDB" id="A0A918DA23"/>
<comment type="caution">
    <text evidence="4">The sequence shown here is derived from an EMBL/GenBank/DDBJ whole genome shotgun (WGS) entry which is preliminary data.</text>
</comment>
<dbReference type="GO" id="GO:0044550">
    <property type="term" value="P:secondary metabolite biosynthetic process"/>
    <property type="evidence" value="ECO:0007669"/>
    <property type="project" value="TreeGrafter"/>
</dbReference>
<dbReference type="InterPro" id="IPR045851">
    <property type="entry name" value="AMP-bd_C_sf"/>
</dbReference>
<dbReference type="InterPro" id="IPR000873">
    <property type="entry name" value="AMP-dep_synth/lig_dom"/>
</dbReference>
<dbReference type="InterPro" id="IPR042099">
    <property type="entry name" value="ANL_N_sf"/>
</dbReference>
<organism evidence="4 5">
    <name type="scientific">Streptomyces albiflavescens</name>
    <dbReference type="NCBI Taxonomy" id="1623582"/>
    <lineage>
        <taxon>Bacteria</taxon>
        <taxon>Bacillati</taxon>
        <taxon>Actinomycetota</taxon>
        <taxon>Actinomycetes</taxon>
        <taxon>Kitasatosporales</taxon>
        <taxon>Streptomycetaceae</taxon>
        <taxon>Streptomyces</taxon>
    </lineage>
</organism>
<dbReference type="GO" id="GO:0031177">
    <property type="term" value="F:phosphopantetheine binding"/>
    <property type="evidence" value="ECO:0007669"/>
    <property type="project" value="TreeGrafter"/>
</dbReference>
<dbReference type="Gene3D" id="2.30.110.10">
    <property type="entry name" value="Electron Transport, Fmn-binding Protein, Chain A"/>
    <property type="match status" value="1"/>
</dbReference>
<name>A0A918DA23_9ACTN</name>
<reference evidence="4 5" key="1">
    <citation type="journal article" date="2014" name="Int. J. Syst. Evol. Microbiol.">
        <title>Complete genome sequence of Corynebacterium casei LMG S-19264T (=DSM 44701T), isolated from a smear-ripened cheese.</title>
        <authorList>
            <consortium name="US DOE Joint Genome Institute (JGI-PGF)"/>
            <person name="Walter F."/>
            <person name="Albersmeier A."/>
            <person name="Kalinowski J."/>
            <person name="Ruckert C."/>
        </authorList>
    </citation>
    <scope>NUCLEOTIDE SEQUENCE [LARGE SCALE GENOMIC DNA]</scope>
    <source>
        <strain evidence="4 5">CGMCC 4.7111</strain>
    </source>
</reference>
<evidence type="ECO:0000256" key="1">
    <source>
        <dbReference type="SAM" id="MobiDB-lite"/>
    </source>
</evidence>
<sequence>MFVPPIYRVTDPGQLHDIIRHHPMAMLVSNGPTTPYTTLLPIIHPPGAEDCEEPEAFDGFSLLGHLNRANPHWRALAGGGPARLVLTGPSSYVTPALYDTPVAAPTWNFVTAELTGDLVPLPEGEETLEVVRRTAELFEQRFGKGWEAGGSVDYFRSIVSGVGAFRFEVTSGQAMFKLSQEKSPAVRDRVATSMLDDGDGTRRALGVHMCRMARAETTRRPTLWGGSAEPECLLDGLARTVAERPDELALVDGETRLTYAQLWAWVAELATALTRHGIEPGSRVAVTGGRGARTVAALLATIAVGATYVPLDASYPVNRLTFMLQDSGASVLLHDGPRPTIADQVATLAIEDPSGAEAGDFRPVACRPDLPVYVIYTSGSTGLPKGVTIQHSCLDNMVTWQRTDSVRPDLRTAQFAPLNFDVSFQEILGTLCGGGTLVIAPEALRRDPFTFLTWLADHRIERLFLPYVALHMLAVAASAQDGDLGLSLLEVNTAGEQLLCTPPIRALFEALPQARLGNHYGQSESAMVSSYVLPADPAAWPLLPPIGRPLPGCELLVDPTDPQDPTTGELLVAGAPVSLGYLGRPELNAERFVTVERTPHGHTKAFRTGDLVRVEDGLVYFLSRLDHDVKIRGIRVNLLEIEACLMQQPGVASAVCVALEPVPGSRQLRAAVTLHPNVTEPDDLRAALAELLPAASVPASVTVLPGLPRTPSGKIDRDSVAESLTTGGNR</sequence>
<dbReference type="GO" id="GO:0005737">
    <property type="term" value="C:cytoplasm"/>
    <property type="evidence" value="ECO:0007669"/>
    <property type="project" value="TreeGrafter"/>
</dbReference>
<dbReference type="PANTHER" id="PTHR45527:SF1">
    <property type="entry name" value="FATTY ACID SYNTHASE"/>
    <property type="match status" value="1"/>
</dbReference>
<evidence type="ECO:0000313" key="5">
    <source>
        <dbReference type="Proteomes" id="UP000600365"/>
    </source>
</evidence>
<evidence type="ECO:0000313" key="4">
    <source>
        <dbReference type="EMBL" id="GGN93959.1"/>
    </source>
</evidence>
<accession>A0A918DA23</accession>
<dbReference type="Pfam" id="PF00501">
    <property type="entry name" value="AMP-binding"/>
    <property type="match status" value="1"/>
</dbReference>
<gene>
    <name evidence="4" type="ORF">GCM10011579_092970</name>
</gene>
<protein>
    <recommendedName>
        <fullName evidence="6">Amino acid adenylation domain-containing protein</fullName>
    </recommendedName>
</protein>
<dbReference type="PANTHER" id="PTHR45527">
    <property type="entry name" value="NONRIBOSOMAL PEPTIDE SYNTHETASE"/>
    <property type="match status" value="1"/>
</dbReference>
<dbReference type="SUPFAM" id="SSF56801">
    <property type="entry name" value="Acetyl-CoA synthetase-like"/>
    <property type="match status" value="1"/>
</dbReference>
<dbReference type="NCBIfam" id="TIGR01733">
    <property type="entry name" value="AA-adenyl-dom"/>
    <property type="match status" value="1"/>
</dbReference>
<evidence type="ECO:0000259" key="2">
    <source>
        <dbReference type="Pfam" id="PF00501"/>
    </source>
</evidence>
<feature type="domain" description="AMP-dependent synthetase/ligase" evidence="2">
    <location>
        <begin position="238"/>
        <end position="582"/>
    </location>
</feature>
<dbReference type="InterPro" id="IPR010071">
    <property type="entry name" value="AA_adenyl_dom"/>
</dbReference>
<dbReference type="Gene3D" id="3.40.50.12780">
    <property type="entry name" value="N-terminal domain of ligase-like"/>
    <property type="match status" value="1"/>
</dbReference>
<dbReference type="InterPro" id="IPR025110">
    <property type="entry name" value="AMP-bd_C"/>
</dbReference>
<keyword evidence="5" id="KW-1185">Reference proteome</keyword>
<dbReference type="Gene3D" id="3.30.300.30">
    <property type="match status" value="1"/>
</dbReference>
<dbReference type="EMBL" id="BMMM01000029">
    <property type="protein sequence ID" value="GGN93959.1"/>
    <property type="molecule type" value="Genomic_DNA"/>
</dbReference>
<proteinExistence type="predicted"/>
<dbReference type="InterPro" id="IPR007396">
    <property type="entry name" value="TR_PAI2-type"/>
</dbReference>
<dbReference type="Pfam" id="PF13193">
    <property type="entry name" value="AMP-binding_C"/>
    <property type="match status" value="1"/>
</dbReference>
<evidence type="ECO:0000259" key="3">
    <source>
        <dbReference type="Pfam" id="PF13193"/>
    </source>
</evidence>
<dbReference type="GO" id="GO:0043041">
    <property type="term" value="P:amino acid activation for nonribosomal peptide biosynthetic process"/>
    <property type="evidence" value="ECO:0007669"/>
    <property type="project" value="TreeGrafter"/>
</dbReference>
<feature type="domain" description="AMP-binding enzyme C-terminal" evidence="3">
    <location>
        <begin position="640"/>
        <end position="714"/>
    </location>
</feature>
<dbReference type="Proteomes" id="UP000600365">
    <property type="component" value="Unassembled WGS sequence"/>
</dbReference>
<dbReference type="SUPFAM" id="SSF50475">
    <property type="entry name" value="FMN-binding split barrel"/>
    <property type="match status" value="1"/>
</dbReference>